<dbReference type="Pfam" id="PF06013">
    <property type="entry name" value="WXG100"/>
    <property type="match status" value="1"/>
</dbReference>
<keyword evidence="3" id="KW-1185">Reference proteome</keyword>
<dbReference type="Proteomes" id="UP000183263">
    <property type="component" value="Unassembled WGS sequence"/>
</dbReference>
<accession>A0A1G8AH71</accession>
<protein>
    <recommendedName>
        <fullName evidence="1">ESAT-6-like protein</fullName>
    </recommendedName>
</protein>
<dbReference type="NCBIfam" id="TIGR03930">
    <property type="entry name" value="WXG100_ESAT6"/>
    <property type="match status" value="1"/>
</dbReference>
<name>A0A1G8AH71_9NOCA</name>
<evidence type="ECO:0000313" key="2">
    <source>
        <dbReference type="EMBL" id="SDH20298.1"/>
    </source>
</evidence>
<dbReference type="InterPro" id="IPR010310">
    <property type="entry name" value="T7SS_ESAT-6-like"/>
</dbReference>
<comment type="similarity">
    <text evidence="1">Belongs to the WXG100 family.</text>
</comment>
<dbReference type="AlphaFoldDB" id="A0A1G8AH71"/>
<dbReference type="RefSeq" id="WP_072735993.1">
    <property type="nucleotide sequence ID" value="NZ_CP048813.1"/>
</dbReference>
<dbReference type="EMBL" id="FNDN01000001">
    <property type="protein sequence ID" value="SDH20298.1"/>
    <property type="molecule type" value="Genomic_DNA"/>
</dbReference>
<sequence>MGDHSLEVSVERLQAASSFVGGRADDLRTDLDALTKAVEDLLDDGWQGVAAEAFSAAWEEWRDGARQVSEAFAESSVLLSDTAGAYEDQDQDHATAITSLNGLV</sequence>
<dbReference type="InterPro" id="IPR036689">
    <property type="entry name" value="ESAT-6-like_sf"/>
</dbReference>
<evidence type="ECO:0000256" key="1">
    <source>
        <dbReference type="RuleBase" id="RU362001"/>
    </source>
</evidence>
<evidence type="ECO:0000313" key="3">
    <source>
        <dbReference type="Proteomes" id="UP000183263"/>
    </source>
</evidence>
<organism evidence="2 3">
    <name type="scientific">Rhodococcus triatomae</name>
    <dbReference type="NCBI Taxonomy" id="300028"/>
    <lineage>
        <taxon>Bacteria</taxon>
        <taxon>Bacillati</taxon>
        <taxon>Actinomycetota</taxon>
        <taxon>Actinomycetes</taxon>
        <taxon>Mycobacteriales</taxon>
        <taxon>Nocardiaceae</taxon>
        <taxon>Rhodococcus</taxon>
    </lineage>
</organism>
<proteinExistence type="inferred from homology"/>
<dbReference type="Gene3D" id="1.10.287.1060">
    <property type="entry name" value="ESAT-6-like"/>
    <property type="match status" value="1"/>
</dbReference>
<gene>
    <name evidence="2" type="ORF">SAMN05444695_101425</name>
</gene>
<dbReference type="SUPFAM" id="SSF140453">
    <property type="entry name" value="EsxAB dimer-like"/>
    <property type="match status" value="1"/>
</dbReference>
<reference evidence="2 3" key="1">
    <citation type="submission" date="2016-10" db="EMBL/GenBank/DDBJ databases">
        <authorList>
            <person name="de Groot N.N."/>
        </authorList>
    </citation>
    <scope>NUCLEOTIDE SEQUENCE [LARGE SCALE GENOMIC DNA]</scope>
    <source>
        <strain evidence="2 3">DSM 44892</strain>
    </source>
</reference>